<accession>D1QSP6</accession>
<comment type="caution">
    <text evidence="1">The sequence shown here is derived from an EMBL/GenBank/DDBJ whole genome shotgun (WGS) entry which is preliminary data.</text>
</comment>
<dbReference type="STRING" id="649760.HMPREF0971_02007"/>
<reference evidence="1 2" key="1">
    <citation type="submission" date="2009-11" db="EMBL/GenBank/DDBJ databases">
        <authorList>
            <person name="Weinstock G."/>
            <person name="Sodergren E."/>
            <person name="Clifton S."/>
            <person name="Fulton L."/>
            <person name="Fulton B."/>
            <person name="Courtney L."/>
            <person name="Fronick C."/>
            <person name="Harrison M."/>
            <person name="Strong C."/>
            <person name="Farmer C."/>
            <person name="Delahaunty K."/>
            <person name="Markovic C."/>
            <person name="Hall O."/>
            <person name="Minx P."/>
            <person name="Tomlinson C."/>
            <person name="Mitreva M."/>
            <person name="Nelson J."/>
            <person name="Hou S."/>
            <person name="Wollam A."/>
            <person name="Pepin K.H."/>
            <person name="Johnson M."/>
            <person name="Bhonagiri V."/>
            <person name="Nash W.E."/>
            <person name="Warren W."/>
            <person name="Chinwalla A."/>
            <person name="Mardis E.R."/>
            <person name="Wilson R.K."/>
        </authorList>
    </citation>
    <scope>NUCLEOTIDE SEQUENCE [LARGE SCALE GENOMIC DNA]</scope>
    <source>
        <strain evidence="1 2">F0302</strain>
    </source>
</reference>
<dbReference type="RefSeq" id="WP_004373769.1">
    <property type="nucleotide sequence ID" value="NZ_GG703886.1"/>
</dbReference>
<gene>
    <name evidence="1" type="ORF">HMPREF0971_02007</name>
</gene>
<organism evidence="1 2">
    <name type="scientific">Segatella oris F0302</name>
    <dbReference type="NCBI Taxonomy" id="649760"/>
    <lineage>
        <taxon>Bacteria</taxon>
        <taxon>Pseudomonadati</taxon>
        <taxon>Bacteroidota</taxon>
        <taxon>Bacteroidia</taxon>
        <taxon>Bacteroidales</taxon>
        <taxon>Prevotellaceae</taxon>
        <taxon>Segatella</taxon>
    </lineage>
</organism>
<proteinExistence type="predicted"/>
<dbReference type="AlphaFoldDB" id="D1QSP6"/>
<dbReference type="EMBL" id="ACUZ02000034">
    <property type="protein sequence ID" value="EFB31727.1"/>
    <property type="molecule type" value="Genomic_DNA"/>
</dbReference>
<evidence type="ECO:0000313" key="2">
    <source>
        <dbReference type="Proteomes" id="UP000004079"/>
    </source>
</evidence>
<sequence>MQQIALENQRRQFDSIYSNLTKEYIIERDSFSSGMPEIIYPKNRPNSVWKDYLWSYFKIENGKAKRFRLVIQNSESKKIDGAIMFKFNIDGKIADIIIQSYMAHESYKGNYYDIPSTYAVDFLDSLRVGSKVKMKVTNLEEYTTRTISSEEINNIVKTYQYYKELGGELDSPDIPINQDN</sequence>
<dbReference type="HOGENOM" id="CLU_1516586_0_0_10"/>
<protein>
    <submittedName>
        <fullName evidence="1">Uncharacterized protein</fullName>
    </submittedName>
</protein>
<name>D1QSP6_9BACT</name>
<evidence type="ECO:0000313" key="1">
    <source>
        <dbReference type="EMBL" id="EFB31727.1"/>
    </source>
</evidence>
<dbReference type="Proteomes" id="UP000004079">
    <property type="component" value="Unassembled WGS sequence"/>
</dbReference>